<dbReference type="PANTHER" id="PTHR40076:SF1">
    <property type="entry name" value="MEMBRANE PROTEIN"/>
    <property type="match status" value="1"/>
</dbReference>
<dbReference type="GeneID" id="82158735"/>
<feature type="transmembrane region" description="Helical" evidence="1">
    <location>
        <begin position="12"/>
        <end position="33"/>
    </location>
</feature>
<protein>
    <submittedName>
        <fullName evidence="2">DUF975 family protein</fullName>
    </submittedName>
</protein>
<sequence>MEYVVKESLSGNWIKSIVAILIYAVLWNIIPGFLGPLGLIWYILMMPFLWGFYIFFLEIARGNKPGIANLFDGFKDYWRISSTMLLTYIYMILWSLLLIIPGIIKSLSYAMVPYILKDNPDMKHNKAIEKSMEMMDGQKSNLFLFFLEIAILWILAGVGGSLIGGIIVHIANVSLKTSTIWNATIALGSFYWIPYMYTGIAHFYENLKEVEEIITESEQTDEQ</sequence>
<dbReference type="InterPro" id="IPR010380">
    <property type="entry name" value="DUF975"/>
</dbReference>
<name>A0ABX2B0U1_9BACT</name>
<dbReference type="RefSeq" id="WP_172178678.1">
    <property type="nucleotide sequence ID" value="NZ_CASGIA010000042.1"/>
</dbReference>
<dbReference type="EMBL" id="JABKKE010000034">
    <property type="protein sequence ID" value="NPE15272.1"/>
    <property type="molecule type" value="Genomic_DNA"/>
</dbReference>
<organism evidence="2 3">
    <name type="scientific">Xylanibacter rodentium</name>
    <dbReference type="NCBI Taxonomy" id="2736289"/>
    <lineage>
        <taxon>Bacteria</taxon>
        <taxon>Pseudomonadati</taxon>
        <taxon>Bacteroidota</taxon>
        <taxon>Bacteroidia</taxon>
        <taxon>Bacteroidales</taxon>
        <taxon>Prevotellaceae</taxon>
        <taxon>Xylanibacter</taxon>
    </lineage>
</organism>
<comment type="caution">
    <text evidence="2">The sequence shown here is derived from an EMBL/GenBank/DDBJ whole genome shotgun (WGS) entry which is preliminary data.</text>
</comment>
<keyword evidence="1" id="KW-0472">Membrane</keyword>
<gene>
    <name evidence="2" type="ORF">HPS55_13245</name>
</gene>
<dbReference type="PANTHER" id="PTHR40076">
    <property type="entry name" value="MEMBRANE PROTEIN-RELATED"/>
    <property type="match status" value="1"/>
</dbReference>
<feature type="transmembrane region" description="Helical" evidence="1">
    <location>
        <begin position="39"/>
        <end position="57"/>
    </location>
</feature>
<proteinExistence type="predicted"/>
<reference evidence="2 3" key="1">
    <citation type="submission" date="2020-05" db="EMBL/GenBank/DDBJ databases">
        <title>Distinct polysaccharide utilization as determinants for interspecies competition between intestinal Prevotella spp.</title>
        <authorList>
            <person name="Galvez E.J.C."/>
            <person name="Iljazovic A."/>
            <person name="Strowig T."/>
        </authorList>
    </citation>
    <scope>NUCLEOTIDE SEQUENCE [LARGE SCALE GENOMIC DNA]</scope>
    <source>
        <strain evidence="2 3">PROD</strain>
    </source>
</reference>
<evidence type="ECO:0000256" key="1">
    <source>
        <dbReference type="SAM" id="Phobius"/>
    </source>
</evidence>
<keyword evidence="1" id="KW-0812">Transmembrane</keyword>
<feature type="transmembrane region" description="Helical" evidence="1">
    <location>
        <begin position="180"/>
        <end position="197"/>
    </location>
</feature>
<feature type="transmembrane region" description="Helical" evidence="1">
    <location>
        <begin position="85"/>
        <end position="104"/>
    </location>
</feature>
<evidence type="ECO:0000313" key="2">
    <source>
        <dbReference type="EMBL" id="NPE15272.1"/>
    </source>
</evidence>
<feature type="transmembrane region" description="Helical" evidence="1">
    <location>
        <begin position="142"/>
        <end position="168"/>
    </location>
</feature>
<dbReference type="Pfam" id="PF06161">
    <property type="entry name" value="DUF975"/>
    <property type="match status" value="1"/>
</dbReference>
<evidence type="ECO:0000313" key="3">
    <source>
        <dbReference type="Proteomes" id="UP001193734"/>
    </source>
</evidence>
<keyword evidence="1" id="KW-1133">Transmembrane helix</keyword>
<keyword evidence="3" id="KW-1185">Reference proteome</keyword>
<dbReference type="Proteomes" id="UP001193734">
    <property type="component" value="Unassembled WGS sequence"/>
</dbReference>
<accession>A0ABX2B0U1</accession>